<reference evidence="1 2" key="1">
    <citation type="submission" date="2017-01" db="EMBL/GenBank/DDBJ databases">
        <authorList>
            <person name="Mah S.A."/>
            <person name="Swanson W.J."/>
            <person name="Moy G.W."/>
            <person name="Vacquier V.D."/>
        </authorList>
    </citation>
    <scope>NUCLEOTIDE SEQUENCE [LARGE SCALE GENOMIC DNA]</scope>
    <source>
        <strain evidence="1 2">GSMNP</strain>
    </source>
</reference>
<protein>
    <submittedName>
        <fullName evidence="1">Uncharacterized protein</fullName>
    </submittedName>
</protein>
<sequence length="180" mass="20568">MTHSFAAAVANAAIIRNNFVRKLNPIHILLVDHIAQQAHRVVDVRLLHLIRRYVLAIAQLENVLLAVENDQPANIVKHPDISRSEEFFVVKRKFCLLGIHVVLLEHPAAVNAHFATCKRLVCRQVPHFRNVNEFDHRIRQGRADTAVAEIAPKRHRARRRRFGAPIPLHDLPAETAPYEI</sequence>
<keyword evidence="2" id="KW-1185">Reference proteome</keyword>
<comment type="caution">
    <text evidence="1">The sequence shown here is derived from an EMBL/GenBank/DDBJ whole genome shotgun (WGS) entry which is preliminary data.</text>
</comment>
<dbReference type="Proteomes" id="UP000187283">
    <property type="component" value="Unassembled WGS sequence"/>
</dbReference>
<organism evidence="1 2">
    <name type="scientific">Smittium culicis</name>
    <dbReference type="NCBI Taxonomy" id="133412"/>
    <lineage>
        <taxon>Eukaryota</taxon>
        <taxon>Fungi</taxon>
        <taxon>Fungi incertae sedis</taxon>
        <taxon>Zoopagomycota</taxon>
        <taxon>Kickxellomycotina</taxon>
        <taxon>Harpellomycetes</taxon>
        <taxon>Harpellales</taxon>
        <taxon>Legeriomycetaceae</taxon>
        <taxon>Smittium</taxon>
    </lineage>
</organism>
<dbReference type="AlphaFoldDB" id="A0A1R1Y6C9"/>
<evidence type="ECO:0000313" key="2">
    <source>
        <dbReference type="Proteomes" id="UP000187283"/>
    </source>
</evidence>
<accession>A0A1R1Y6C9</accession>
<gene>
    <name evidence="1" type="ORF">AYI70_g2831</name>
</gene>
<name>A0A1R1Y6C9_9FUNG</name>
<dbReference type="EMBL" id="LSSN01000749">
    <property type="protein sequence ID" value="OMJ22512.1"/>
    <property type="molecule type" value="Genomic_DNA"/>
</dbReference>
<evidence type="ECO:0000313" key="1">
    <source>
        <dbReference type="EMBL" id="OMJ22512.1"/>
    </source>
</evidence>
<proteinExistence type="predicted"/>